<keyword evidence="3" id="KW-0539">Nucleus</keyword>
<dbReference type="InterPro" id="IPR036390">
    <property type="entry name" value="WH_DNA-bd_sf"/>
</dbReference>
<protein>
    <submittedName>
        <fullName evidence="6">ETV1</fullName>
    </submittedName>
</protein>
<feature type="region of interest" description="Disordered" evidence="4">
    <location>
        <begin position="22"/>
        <end position="48"/>
    </location>
</feature>
<dbReference type="SUPFAM" id="SSF46785">
    <property type="entry name" value="Winged helix' DNA-binding domain"/>
    <property type="match status" value="1"/>
</dbReference>
<dbReference type="EMBL" id="CP092868">
    <property type="protein sequence ID" value="UYV69531.1"/>
    <property type="molecule type" value="Genomic_DNA"/>
</dbReference>
<dbReference type="SMART" id="SM00413">
    <property type="entry name" value="ETS"/>
    <property type="match status" value="1"/>
</dbReference>
<evidence type="ECO:0000256" key="1">
    <source>
        <dbReference type="ARBA" id="ARBA00005562"/>
    </source>
</evidence>
<evidence type="ECO:0000256" key="4">
    <source>
        <dbReference type="SAM" id="MobiDB-lite"/>
    </source>
</evidence>
<dbReference type="PANTHER" id="PTHR11849">
    <property type="entry name" value="ETS"/>
    <property type="match status" value="1"/>
</dbReference>
<organism evidence="6 7">
    <name type="scientific">Cordylochernes scorpioides</name>
    <dbReference type="NCBI Taxonomy" id="51811"/>
    <lineage>
        <taxon>Eukaryota</taxon>
        <taxon>Metazoa</taxon>
        <taxon>Ecdysozoa</taxon>
        <taxon>Arthropoda</taxon>
        <taxon>Chelicerata</taxon>
        <taxon>Arachnida</taxon>
        <taxon>Pseudoscorpiones</taxon>
        <taxon>Cheliferoidea</taxon>
        <taxon>Chernetidae</taxon>
        <taxon>Cordylochernes</taxon>
    </lineage>
</organism>
<name>A0ABY6KKZ4_9ARAC</name>
<dbReference type="PROSITE" id="PS00345">
    <property type="entry name" value="ETS_DOMAIN_1"/>
    <property type="match status" value="1"/>
</dbReference>
<dbReference type="Proteomes" id="UP001235939">
    <property type="component" value="Chromosome 06"/>
</dbReference>
<sequence length="123" mass="13837">MNGKQKISKELPQFTAIVAGYSPPNSTPYGPSYPPLEDQYHPGEEVSEGQQRAVGSLEVLWEQSARRGNLQLWQFLVALLDDPANSSFISWTGRGMEFKLIEPEEICLIEYTLVRKIKGTTHV</sequence>
<gene>
    <name evidence="6" type="ORF">LAZ67_6003912</name>
</gene>
<feature type="domain" description="ETS" evidence="5">
    <location>
        <begin position="70"/>
        <end position="106"/>
    </location>
</feature>
<evidence type="ECO:0000313" key="6">
    <source>
        <dbReference type="EMBL" id="UYV69531.1"/>
    </source>
</evidence>
<reference evidence="6 7" key="1">
    <citation type="submission" date="2022-01" db="EMBL/GenBank/DDBJ databases">
        <title>A chromosomal length assembly of Cordylochernes scorpioides.</title>
        <authorList>
            <person name="Zeh D."/>
            <person name="Zeh J."/>
        </authorList>
    </citation>
    <scope>NUCLEOTIDE SEQUENCE [LARGE SCALE GENOMIC DNA]</scope>
    <source>
        <strain evidence="6">IN4F17</strain>
        <tissue evidence="6">Whole Body</tissue>
    </source>
</reference>
<dbReference type="InterPro" id="IPR000418">
    <property type="entry name" value="Ets_dom"/>
</dbReference>
<dbReference type="InterPro" id="IPR046328">
    <property type="entry name" value="ETS_fam"/>
</dbReference>
<proteinExistence type="inferred from homology"/>
<dbReference type="Gene3D" id="1.10.10.10">
    <property type="entry name" value="Winged helix-like DNA-binding domain superfamily/Winged helix DNA-binding domain"/>
    <property type="match status" value="1"/>
</dbReference>
<dbReference type="PANTHER" id="PTHR11849:SF282">
    <property type="entry name" value="ETV5-RELATED PROTEIN ETS96B"/>
    <property type="match status" value="1"/>
</dbReference>
<keyword evidence="7" id="KW-1185">Reference proteome</keyword>
<evidence type="ECO:0000256" key="2">
    <source>
        <dbReference type="ARBA" id="ARBA00023125"/>
    </source>
</evidence>
<dbReference type="PROSITE" id="PS50061">
    <property type="entry name" value="ETS_DOMAIN_3"/>
    <property type="match status" value="1"/>
</dbReference>
<dbReference type="InterPro" id="IPR036388">
    <property type="entry name" value="WH-like_DNA-bd_sf"/>
</dbReference>
<evidence type="ECO:0000313" key="7">
    <source>
        <dbReference type="Proteomes" id="UP001235939"/>
    </source>
</evidence>
<dbReference type="Pfam" id="PF00178">
    <property type="entry name" value="Ets"/>
    <property type="match status" value="1"/>
</dbReference>
<keyword evidence="2 3" id="KW-0238">DNA-binding</keyword>
<accession>A0ABY6KKZ4</accession>
<evidence type="ECO:0000256" key="3">
    <source>
        <dbReference type="RuleBase" id="RU004019"/>
    </source>
</evidence>
<comment type="subcellular location">
    <subcellularLocation>
        <location evidence="3">Nucleus</location>
    </subcellularLocation>
</comment>
<evidence type="ECO:0000259" key="5">
    <source>
        <dbReference type="PROSITE" id="PS50061"/>
    </source>
</evidence>
<comment type="similarity">
    <text evidence="1 3">Belongs to the ETS family.</text>
</comment>